<evidence type="ECO:0000256" key="1">
    <source>
        <dbReference type="ARBA" id="ARBA00004141"/>
    </source>
</evidence>
<dbReference type="Pfam" id="PF00122">
    <property type="entry name" value="E1-E2_ATPase"/>
    <property type="match status" value="1"/>
</dbReference>
<keyword evidence="9 11" id="KW-1133">Transmembrane helix</keyword>
<keyword evidence="10 11" id="KW-0472">Membrane</keyword>
<keyword evidence="5" id="KW-0547">Nucleotide-binding</keyword>
<evidence type="ECO:0000256" key="11">
    <source>
        <dbReference type="SAM" id="Phobius"/>
    </source>
</evidence>
<dbReference type="SFLD" id="SFLDF00027">
    <property type="entry name" value="p-type_atpase"/>
    <property type="match status" value="1"/>
</dbReference>
<name>A0A1Y1VXY3_9FUNG</name>
<dbReference type="GeneID" id="63807613"/>
<keyword evidence="4" id="KW-0479">Metal-binding</keyword>
<feature type="transmembrane region" description="Helical" evidence="11">
    <location>
        <begin position="292"/>
        <end position="312"/>
    </location>
</feature>
<comment type="caution">
    <text evidence="13">The sequence shown here is derived from an EMBL/GenBank/DDBJ whole genome shotgun (WGS) entry which is preliminary data.</text>
</comment>
<dbReference type="SFLD" id="SFLDS00003">
    <property type="entry name" value="Haloacid_Dehalogenase"/>
    <property type="match status" value="1"/>
</dbReference>
<protein>
    <recommendedName>
        <fullName evidence="12">P-type ATPase A domain-containing protein</fullName>
    </recommendedName>
</protein>
<feature type="transmembrane region" description="Helical" evidence="11">
    <location>
        <begin position="1298"/>
        <end position="1320"/>
    </location>
</feature>
<evidence type="ECO:0000313" key="14">
    <source>
        <dbReference type="Proteomes" id="UP000193922"/>
    </source>
</evidence>
<evidence type="ECO:0000256" key="8">
    <source>
        <dbReference type="ARBA" id="ARBA00022967"/>
    </source>
</evidence>
<dbReference type="PRINTS" id="PR00119">
    <property type="entry name" value="CATATPASE"/>
</dbReference>
<dbReference type="NCBIfam" id="TIGR01657">
    <property type="entry name" value="P-ATPase-V"/>
    <property type="match status" value="1"/>
</dbReference>
<keyword evidence="6" id="KW-0067">ATP-binding</keyword>
<organism evidence="13 14">
    <name type="scientific">Linderina pennispora</name>
    <dbReference type="NCBI Taxonomy" id="61395"/>
    <lineage>
        <taxon>Eukaryota</taxon>
        <taxon>Fungi</taxon>
        <taxon>Fungi incertae sedis</taxon>
        <taxon>Zoopagomycota</taxon>
        <taxon>Kickxellomycotina</taxon>
        <taxon>Kickxellomycetes</taxon>
        <taxon>Kickxellales</taxon>
        <taxon>Kickxellaceae</taxon>
        <taxon>Linderina</taxon>
    </lineage>
</organism>
<keyword evidence="14" id="KW-1185">Reference proteome</keyword>
<dbReference type="NCBIfam" id="TIGR01494">
    <property type="entry name" value="ATPase_P-type"/>
    <property type="match status" value="1"/>
</dbReference>
<evidence type="ECO:0000256" key="6">
    <source>
        <dbReference type="ARBA" id="ARBA00022840"/>
    </source>
</evidence>
<evidence type="ECO:0000256" key="5">
    <source>
        <dbReference type="ARBA" id="ARBA00022741"/>
    </source>
</evidence>
<evidence type="ECO:0000259" key="12">
    <source>
        <dbReference type="Pfam" id="PF00122"/>
    </source>
</evidence>
<feature type="transmembrane region" description="Helical" evidence="11">
    <location>
        <begin position="704"/>
        <end position="724"/>
    </location>
</feature>
<dbReference type="InterPro" id="IPR006544">
    <property type="entry name" value="P-type_TPase_V"/>
</dbReference>
<dbReference type="EMBL" id="MCFD01000023">
    <property type="protein sequence ID" value="ORX65674.1"/>
    <property type="molecule type" value="Genomic_DNA"/>
</dbReference>
<dbReference type="SUPFAM" id="SSF81665">
    <property type="entry name" value="Calcium ATPase, transmembrane domain M"/>
    <property type="match status" value="1"/>
</dbReference>
<feature type="domain" description="P-type ATPase A" evidence="12">
    <location>
        <begin position="563"/>
        <end position="686"/>
    </location>
</feature>
<dbReference type="Proteomes" id="UP000193922">
    <property type="component" value="Unassembled WGS sequence"/>
</dbReference>
<evidence type="ECO:0000256" key="7">
    <source>
        <dbReference type="ARBA" id="ARBA00022842"/>
    </source>
</evidence>
<feature type="transmembrane region" description="Helical" evidence="11">
    <location>
        <begin position="215"/>
        <end position="236"/>
    </location>
</feature>
<dbReference type="RefSeq" id="XP_040739785.1">
    <property type="nucleotide sequence ID" value="XM_040890965.1"/>
</dbReference>
<feature type="transmembrane region" description="Helical" evidence="11">
    <location>
        <begin position="12"/>
        <end position="34"/>
    </location>
</feature>
<feature type="transmembrane region" description="Helical" evidence="11">
    <location>
        <begin position="343"/>
        <end position="363"/>
    </location>
</feature>
<dbReference type="SUPFAM" id="SSF56784">
    <property type="entry name" value="HAD-like"/>
    <property type="match status" value="1"/>
</dbReference>
<feature type="transmembrane region" description="Helical" evidence="11">
    <location>
        <begin position="730"/>
        <end position="754"/>
    </location>
</feature>
<dbReference type="SFLD" id="SFLDG00002">
    <property type="entry name" value="C1.7:_P-type_atpase_like"/>
    <property type="match status" value="1"/>
</dbReference>
<dbReference type="SUPFAM" id="SSF81653">
    <property type="entry name" value="Calcium ATPase, transduction domain A"/>
    <property type="match status" value="1"/>
</dbReference>
<dbReference type="GO" id="GO:0046872">
    <property type="term" value="F:metal ion binding"/>
    <property type="evidence" value="ECO:0007669"/>
    <property type="project" value="UniProtKB-KW"/>
</dbReference>
<dbReference type="InterPro" id="IPR018303">
    <property type="entry name" value="ATPase_P-typ_P_site"/>
</dbReference>
<dbReference type="GO" id="GO:0140358">
    <property type="term" value="F:P-type transmembrane transporter activity"/>
    <property type="evidence" value="ECO:0007669"/>
    <property type="project" value="InterPro"/>
</dbReference>
<dbReference type="STRING" id="61395.A0A1Y1VXY3"/>
<evidence type="ECO:0000313" key="13">
    <source>
        <dbReference type="EMBL" id="ORX65674.1"/>
    </source>
</evidence>
<proteinExistence type="inferred from homology"/>
<dbReference type="InterPro" id="IPR023298">
    <property type="entry name" value="ATPase_P-typ_TM_dom_sf"/>
</dbReference>
<dbReference type="OrthoDB" id="48943at2759"/>
<feature type="transmembrane region" description="Helical" evidence="11">
    <location>
        <begin position="1332"/>
        <end position="1349"/>
    </location>
</feature>
<feature type="transmembrane region" description="Helical" evidence="11">
    <location>
        <begin position="1400"/>
        <end position="1423"/>
    </location>
</feature>
<evidence type="ECO:0000256" key="10">
    <source>
        <dbReference type="ARBA" id="ARBA00023136"/>
    </source>
</evidence>
<evidence type="ECO:0000256" key="3">
    <source>
        <dbReference type="ARBA" id="ARBA00022692"/>
    </source>
</evidence>
<dbReference type="GO" id="GO:0005524">
    <property type="term" value="F:ATP binding"/>
    <property type="evidence" value="ECO:0007669"/>
    <property type="project" value="UniProtKB-KW"/>
</dbReference>
<evidence type="ECO:0000256" key="9">
    <source>
        <dbReference type="ARBA" id="ARBA00022989"/>
    </source>
</evidence>
<dbReference type="PANTHER" id="PTHR45630:SF11">
    <property type="entry name" value="CATION-TRANSPORTING P-TYPE ATPASE N-TERMINAL DOMAIN-CONTAINING PROTEIN"/>
    <property type="match status" value="1"/>
</dbReference>
<dbReference type="Gene3D" id="2.70.150.10">
    <property type="entry name" value="Calcium-transporting ATPase, cytoplasmic transduction domain A"/>
    <property type="match status" value="1"/>
</dbReference>
<comment type="subcellular location">
    <subcellularLocation>
        <location evidence="1">Membrane</location>
        <topology evidence="1">Multi-pass membrane protein</topology>
    </subcellularLocation>
</comment>
<feature type="transmembrane region" description="Helical" evidence="11">
    <location>
        <begin position="530"/>
        <end position="548"/>
    </location>
</feature>
<evidence type="ECO:0000256" key="4">
    <source>
        <dbReference type="ARBA" id="ARBA00022723"/>
    </source>
</evidence>
<keyword evidence="7" id="KW-0460">Magnesium</keyword>
<gene>
    <name evidence="13" type="ORF">DL89DRAFT_310592</name>
</gene>
<feature type="transmembrane region" description="Helical" evidence="11">
    <location>
        <begin position="507"/>
        <end position="524"/>
    </location>
</feature>
<dbReference type="PROSITE" id="PS00154">
    <property type="entry name" value="ATPASE_E1_E2"/>
    <property type="match status" value="1"/>
</dbReference>
<dbReference type="GO" id="GO:0016887">
    <property type="term" value="F:ATP hydrolysis activity"/>
    <property type="evidence" value="ECO:0007669"/>
    <property type="project" value="InterPro"/>
</dbReference>
<dbReference type="InterPro" id="IPR023214">
    <property type="entry name" value="HAD_sf"/>
</dbReference>
<dbReference type="Gene3D" id="3.40.50.1000">
    <property type="entry name" value="HAD superfamily/HAD-like"/>
    <property type="match status" value="1"/>
</dbReference>
<dbReference type="PANTHER" id="PTHR45630">
    <property type="entry name" value="CATION-TRANSPORTING ATPASE-RELATED"/>
    <property type="match status" value="1"/>
</dbReference>
<dbReference type="InterPro" id="IPR059000">
    <property type="entry name" value="ATPase_P-type_domA"/>
</dbReference>
<keyword evidence="3 11" id="KW-0812">Transmembrane</keyword>
<dbReference type="PROSITE" id="PS01229">
    <property type="entry name" value="COF_2"/>
    <property type="match status" value="1"/>
</dbReference>
<keyword evidence="8" id="KW-1278">Translocase</keyword>
<sequence>MYFHRYLNNGDWPSRAVAGINVYMLIFLAIAMATSAKPMWNTGKAPASLCADQLLDVVVNKYQANGDLCPAQLNQNRPCPAICVYDLAECPRPVACPDNQVLCHDGLCHDSCTADVNMANPCTCSWRPSAVPAAARDLIPCPLLKNVTISQLHLWNATNQVRDACNADAQISNPSSFGIWGNQWPRRTRDESGVRGVWVQCPKEPQLMYTFREPMWIGVFTILLGYVGLLGIWYAVKLLSEHNITSALDSRASPSDSGTNIDTKALKVAVGDHQGGEFSSSNIRLSGYRNNVFGTAMNWGLLALGVVWLGYLLALSADFYGSVPGIAPGAACVLSLGDCTLGNQTFIVMWCLYVFMVVTCNVFRHRLRNFFRIKTAPAEGTFVCVERKIDSQIMLQNERSFLVDNVRRVANILKHHLGWTWSVNTSRQHITAHGRKYFTYQCTRFVLDQTTGEYTPYTFDLGATNSDLVANSPGLSTAEAEYRMELVGQNFIEVSVPNWFFAFLREVTSFIALYQLLALLLFIYDFYWQAGIVDLGIVLLAMTFSTVVRKLSEERLKRMAEQDDQVNVRRNGDWVQASSRDLVPGDVIQLTTGMHMSCDCILISGNAVVNESSLTGEPLPVRKFPLRNDDTLFNIEANKNNQLYAGTVISQAQAIEKSAGDILADQHVLGLVHRTGTASDKGKLVRKILFPQPLSFIFNEQLKVVFSILIVYALFCMGMAIYLYKGSPTAVFFYGNFCMLQAVSPLLPAGLVAGQSMAAYRLKKKRIFCVDPQRIMMAGKVQIFCFDKTGTLTKEGLEFYGGQCVDGNAFQGFENALSNTSVLFQQAVASCHAVTDLNGQLIGNPVDIEQFRASNSTIDPAPKYLDTIIPAGGSSLGKLHVVRRFEFVHARASMSVVVMDEMTGKLHVFVKGSFERIKQVSNSASVPLDYDRTCAGLAREGCYVLSIAHKQLDVTLEGLKDLTQDKIESNCDLIGLLVFKNLLKNDTSDAIAELKHGSTRTVMVTGDTALTGVYIARQCGMVPANSKVLLGDMDKKTHMLVWTDVDTDEEVADIRPLLTELGSDGYPTTELALTSAAFQHLESTGGLAEILLNTRIFARMKPNDKVRCVQQHMAHGITAMCGDGGNDCGALRAAHVGLALSDAEASIVSPFSSSNRSVHSCVELLLQGRAGLASSFSNYRALILYGTTMTMTKLVSFYFALSMSQPIWMIIDALVATSMAITVTFLPPAKRLSPFRPTARILGPEIMSSVIGVVVINWVFIVGAWVWLFRQPWFRCHEFDASNTNVLKWWLLGDNYEAAMMTYLIMYMFINNGFLVNYGYVHRKPWFHNPSLIAVWAGLIIMISYAQLAPPSRLSCTFRLNCGDPDKLVGMGYGRPGWEIEKYNAVDGHNILPSDFKWKLWVYSIGNVVATNAWQTVVVYGPVRTWLRRKRPLQEAQAQALRDIFFSRHAFMTQTK</sequence>
<feature type="transmembrane region" description="Helical" evidence="11">
    <location>
        <begin position="1207"/>
        <end position="1226"/>
    </location>
</feature>
<dbReference type="SUPFAM" id="SSF81660">
    <property type="entry name" value="Metal cation-transporting ATPase, ATP-binding domain N"/>
    <property type="match status" value="1"/>
</dbReference>
<dbReference type="InterPro" id="IPR036412">
    <property type="entry name" value="HAD-like_sf"/>
</dbReference>
<dbReference type="InterPro" id="IPR044492">
    <property type="entry name" value="P_typ_ATPase_HD_dom"/>
</dbReference>
<dbReference type="Gene3D" id="3.40.1110.10">
    <property type="entry name" value="Calcium-transporting ATPase, cytoplasmic domain N"/>
    <property type="match status" value="1"/>
</dbReference>
<reference evidence="13 14" key="1">
    <citation type="submission" date="2016-07" db="EMBL/GenBank/DDBJ databases">
        <title>Pervasive Adenine N6-methylation of Active Genes in Fungi.</title>
        <authorList>
            <consortium name="DOE Joint Genome Institute"/>
            <person name="Mondo S.J."/>
            <person name="Dannebaum R.O."/>
            <person name="Kuo R.C."/>
            <person name="Labutti K."/>
            <person name="Haridas S."/>
            <person name="Kuo A."/>
            <person name="Salamov A."/>
            <person name="Ahrendt S.R."/>
            <person name="Lipzen A."/>
            <person name="Sullivan W."/>
            <person name="Andreopoulos W.B."/>
            <person name="Clum A."/>
            <person name="Lindquist E."/>
            <person name="Daum C."/>
            <person name="Ramamoorthy G.K."/>
            <person name="Gryganskyi A."/>
            <person name="Culley D."/>
            <person name="Magnuson J.K."/>
            <person name="James T.Y."/>
            <person name="O'Malley M.A."/>
            <person name="Stajich J.E."/>
            <person name="Spatafora J.W."/>
            <person name="Visel A."/>
            <person name="Grigoriev I.V."/>
        </authorList>
    </citation>
    <scope>NUCLEOTIDE SEQUENCE [LARGE SCALE GENOMIC DNA]</scope>
    <source>
        <strain evidence="13 14">ATCC 12442</strain>
    </source>
</reference>
<feature type="transmembrane region" description="Helical" evidence="11">
    <location>
        <begin position="1182"/>
        <end position="1201"/>
    </location>
</feature>
<dbReference type="GO" id="GO:0019829">
    <property type="term" value="F:ATPase-coupled monoatomic cation transmembrane transporter activity"/>
    <property type="evidence" value="ECO:0007669"/>
    <property type="project" value="TreeGrafter"/>
</dbReference>
<evidence type="ECO:0000256" key="2">
    <source>
        <dbReference type="ARBA" id="ARBA00006000"/>
    </source>
</evidence>
<accession>A0A1Y1VXY3</accession>
<dbReference type="InterPro" id="IPR023299">
    <property type="entry name" value="ATPase_P-typ_cyto_dom_N"/>
</dbReference>
<dbReference type="InterPro" id="IPR001757">
    <property type="entry name" value="P_typ_ATPase"/>
</dbReference>
<dbReference type="InterPro" id="IPR008250">
    <property type="entry name" value="ATPase_P-typ_transduc_dom_A_sf"/>
</dbReference>
<feature type="transmembrane region" description="Helical" evidence="11">
    <location>
        <begin position="1246"/>
        <end position="1268"/>
    </location>
</feature>
<comment type="similarity">
    <text evidence="2">Belongs to the cation transport ATPase (P-type) (TC 3.A.3) family. Type V subfamily.</text>
</comment>
<dbReference type="GO" id="GO:0016020">
    <property type="term" value="C:membrane"/>
    <property type="evidence" value="ECO:0007669"/>
    <property type="project" value="UniProtKB-SubCell"/>
</dbReference>